<proteinExistence type="predicted"/>
<gene>
    <name evidence="1" type="ORF">ACFP85_03035</name>
</gene>
<comment type="caution">
    <text evidence="1">The sequence shown here is derived from an EMBL/GenBank/DDBJ whole genome shotgun (WGS) entry which is preliminary data.</text>
</comment>
<dbReference type="PANTHER" id="PTHR12558">
    <property type="entry name" value="CELL DIVISION CYCLE 16,23,27"/>
    <property type="match status" value="1"/>
</dbReference>
<evidence type="ECO:0000313" key="1">
    <source>
        <dbReference type="EMBL" id="MFC6439129.1"/>
    </source>
</evidence>
<dbReference type="Gene3D" id="1.25.40.10">
    <property type="entry name" value="Tetratricopeptide repeat domain"/>
    <property type="match status" value="1"/>
</dbReference>
<reference evidence="2" key="1">
    <citation type="journal article" date="2019" name="Int. J. Syst. Evol. Microbiol.">
        <title>The Global Catalogue of Microorganisms (GCM) 10K type strain sequencing project: providing services to taxonomists for standard genome sequencing and annotation.</title>
        <authorList>
            <consortium name="The Broad Institute Genomics Platform"/>
            <consortium name="The Broad Institute Genome Sequencing Center for Infectious Disease"/>
            <person name="Wu L."/>
            <person name="Ma J."/>
        </authorList>
    </citation>
    <scope>NUCLEOTIDE SEQUENCE [LARGE SCALE GENOMIC DNA]</scope>
    <source>
        <strain evidence="2">CGMCC 1.16031</strain>
    </source>
</reference>
<dbReference type="EMBL" id="JBHSUS010000001">
    <property type="protein sequence ID" value="MFC6439129.1"/>
    <property type="molecule type" value="Genomic_DNA"/>
</dbReference>
<organism evidence="1 2">
    <name type="scientific">Pseudobowmanella zhangzhouensis</name>
    <dbReference type="NCBI Taxonomy" id="1537679"/>
    <lineage>
        <taxon>Bacteria</taxon>
        <taxon>Pseudomonadati</taxon>
        <taxon>Pseudomonadota</taxon>
        <taxon>Gammaproteobacteria</taxon>
        <taxon>Alteromonadales</taxon>
        <taxon>Alteromonadaceae</taxon>
    </lineage>
</organism>
<dbReference type="SMART" id="SM00028">
    <property type="entry name" value="TPR"/>
    <property type="match status" value="4"/>
</dbReference>
<name>A0ABW1XKE4_9ALTE</name>
<dbReference type="RefSeq" id="WP_131259241.1">
    <property type="nucleotide sequence ID" value="NZ_JBHSUS010000001.1"/>
</dbReference>
<dbReference type="Proteomes" id="UP001596364">
    <property type="component" value="Unassembled WGS sequence"/>
</dbReference>
<keyword evidence="2" id="KW-1185">Reference proteome</keyword>
<sequence length="385" mass="43076">MRLVMSGVVAAMMLTGCQTSSVAPQPVVEAQAIISLQPVTHPQVLSTEQIFSLTDAQREDFLTFFNAPAYAHIEEHKRLVEYLERRLFGFDYRGDTYTAAESLTNNGGNCMSLAILTTALAKLAGIDIEYNVIFTTPVYWQKGNTLLLSSHVNVMAHRPKKYELFEGFGFSGVVIDYYPDGGDVKGKRVNFEQMLAFFYQNHAVEALLANDYTLAIANAQRAYQLDPTNPETLNLLAVTYRRMGANQQAGEIFRFATEHNLASINLINNYALYARLNGDAETAVKLDSILEEADDPNPYAWVKLGFDALSQKDASKARHYFKVALRHAPYLAEAHFGIAQSYYLEDSPEQAVKAMERAVSEAFDTESRQRYREKLSVLRSVAGES</sequence>
<accession>A0ABW1XKE4</accession>
<dbReference type="InterPro" id="IPR019734">
    <property type="entry name" value="TPR_rpt"/>
</dbReference>
<dbReference type="PANTHER" id="PTHR12558:SF13">
    <property type="entry name" value="CELL DIVISION CYCLE PROTEIN 27 HOMOLOG"/>
    <property type="match status" value="1"/>
</dbReference>
<evidence type="ECO:0000313" key="2">
    <source>
        <dbReference type="Proteomes" id="UP001596364"/>
    </source>
</evidence>
<dbReference type="InterPro" id="IPR011990">
    <property type="entry name" value="TPR-like_helical_dom_sf"/>
</dbReference>
<protein>
    <submittedName>
        <fullName evidence="1">Tetratricopeptide repeat protein</fullName>
    </submittedName>
</protein>
<dbReference type="SUPFAM" id="SSF48452">
    <property type="entry name" value="TPR-like"/>
    <property type="match status" value="1"/>
</dbReference>
<dbReference type="PROSITE" id="PS51257">
    <property type="entry name" value="PROKAR_LIPOPROTEIN"/>
    <property type="match status" value="1"/>
</dbReference>